<feature type="compositionally biased region" description="Acidic residues" evidence="8">
    <location>
        <begin position="1302"/>
        <end position="1311"/>
    </location>
</feature>
<dbReference type="Pfam" id="PF04118">
    <property type="entry name" value="Dopey_N"/>
    <property type="match status" value="1"/>
</dbReference>
<keyword evidence="4" id="KW-0653">Protein transport</keyword>
<dbReference type="Pfam" id="PF24601">
    <property type="entry name" value="TPR_DOP1"/>
    <property type="match status" value="1"/>
</dbReference>
<keyword evidence="3" id="KW-0813">Transport</keyword>
<name>A0ABQ8SKJ2_PERAM</name>
<dbReference type="InterPro" id="IPR056457">
    <property type="entry name" value="DOP1_C"/>
</dbReference>
<comment type="similarity">
    <text evidence="7">Belongs to the DOP1 family.</text>
</comment>
<dbReference type="InterPro" id="IPR040314">
    <property type="entry name" value="DOP1"/>
</dbReference>
<dbReference type="Pfam" id="PF24597">
    <property type="entry name" value="TPR_DOP1_M"/>
    <property type="match status" value="1"/>
</dbReference>
<evidence type="ECO:0000256" key="2">
    <source>
        <dbReference type="ARBA" id="ARBA00004395"/>
    </source>
</evidence>
<feature type="region of interest" description="Disordered" evidence="8">
    <location>
        <begin position="1633"/>
        <end position="1653"/>
    </location>
</feature>
<evidence type="ECO:0000256" key="1">
    <source>
        <dbReference type="ARBA" id="ARBA00004123"/>
    </source>
</evidence>
<dbReference type="PANTHER" id="PTHR14042">
    <property type="entry name" value="DOPEY-RELATED"/>
    <property type="match status" value="1"/>
</dbReference>
<feature type="compositionally biased region" description="Low complexity" evidence="8">
    <location>
        <begin position="1193"/>
        <end position="1204"/>
    </location>
</feature>
<sequence length="2886" mass="324391">MSSVALEEYDLMKDSKYRVYVSAVDKALKNFDYTSEWADLISALGKLNKVLLSHMKFPVIPRRIKISKRLAQCMHPALPSGVHLKALETYDIIFKCMGTNRLSHELFIYSAGLFPLLGHAAMNVRPSLLTVYETHFVPLGERLRPGLSGFLSGVLPGLEEGSDHFDRTNSLLEKVCNEVGKSHFYGCLWECLASNSGIRLPAISFVLSHFNKRHSMEDQLYVMGTNIDIMVNALCAAVQDTSVLVQRSALDLLLVGFPMHNSQLVRADMVRLVTAALVTILRRDMSLNRRLFAWLLGSEVNISLLSSEHPLLKKSKSTDSSGSNLYFDMYSREMLIQAIKITLSQGVGETPHDLRPYRLLVSLLDKPDIGPIILDDILFEVFRTLYLACEGSDEGSVKGNGTNNKGSQELLKCANLLFSTLEPCYIWIYAGTLFDEACERQTTNKEKVSPEHEPSLRGDVKPVGSGPPNLMEVCILTEFLLDAVSLETYMDAPSEHLPGLFLHIVTQLTQCCDALLPQEVARSLQLCAKILSRVQPLALANQSESAKVSTLDLTEEKIQFSIQSDIAKSCSDVSERSRANSDLSESSKASKDKSEGKKSSKMKKSYSAKFRHKQSKNSLSNYSISSPVLLSVVRNDGIEKNQIEEDITKSTEFIAHVERESPDIESRSAGPSFECGLNQVDCEVGRYSSSLTVPTTIPSVMPEFQIPSKQQSVLEQCLRQYEKFYVKFVGGQKVINGRKICELFQELLVVLPCETTEIRAAKLEQLLYRCLKVNEEENSSSLQSSRCTSLKSSRYESWVQLESVTVCQSEQWEEPMKVASSLLVELSTFPTYYLPGGSSPTEDEPMELTSFPEWLQVLVVCACWLSSVPALQLVAISTLLDLISVLRSQCESTESGHQGVVSVVMVPLLKPWHVQYLEHHTNVVPVLAHSLWHHLGQLHSEHKVQCVELLHQLHNVLPSSDAVENVIGESLTEESVERRVDAFQRFALLWHIGREVETKTGINRNLRTFDKSLLKMLDNLQLSESCPLKLQAQSWLLHSLLRGDISRLLDPLLYMLLDPVTARMSVLHVSIEHSNTVLTRAVKDADNGDLQDENSATAKIYAISSVDGNVIYHVSDSTDQRKVKNRKEGRRKLTSNPVRAKRIFAVTTLVGGGKRENHYITEKNSYIKELEHSLSLNRPALQNISVFVNPFSSTANNSNTSNDSATEDDSSGKISAAHECIRNATRFHQNKKEGEIGREEKPADILGSNPDFSESVSKFEAGNRRLKKRIEGVYEGPDEPGDSSSDSNVNSSLEVVQRWSAGEDELEESTAAEEYFGTSSTNSGVDSSSISVVEEILHDVLHMVVAQCADDRHTKHENKQHLDVKSPGKQPMGIGVHQLHSHMLLYCGVYDSHRTLYALSSLRSILMTNARMFLCAAATTGLANVARSSGLLVLLARHRKSVFGRNFHGDINASSGEFGTTYRSSMYLEVLISVCLYFARSYYPNLGQMRLTQEEIAGNRQVQLASAELLMLICSELIYIVRDSGKGFACYLADLMSRCKVQKVVLHCVLSSVYNMRSIAMSHEAKPFSSEDQPQQRTFTEEIVYFNDPVVEGNENAGRCKYRGSDHSEGFQIQLLRLLLGLIMLEHQVNCQKGDGETPTSSKETTQQHTSSLSRTSANQLKYLAGHMIPQQPMFLAAILSALQQDHMRHLHQHWTTLVTSALPFMGQSLTHVVMSVVNQLCCNVEKLSTFYGNRSKLSTSLAASCCLPADYTVTQLEALTVLCHYCLLDSTQQLSHAFSQQLLAGSGTIHMGIPGANPGQIFNNLIHVFMPTPLQQDSTAKDKPGQFDAHVIARRTVLSNLPRIIASISALWQAVMTGIEWEHQSCVLGSPRVVKHHLLEFLSPISLHHGTNFLAAIAVAWQERREQQVLLPRKVVPTASADQHVLVYLVGAIRVMPIDTLVHTVHQVVKQPPPIQGAKKDLALEVSVLELFYCYMQTCSGSQLAESWGSLIGLLKDGLTLTPPAQFLMLAILNEFVQKCPPLAEKKDMKDLQDITAKLVESCAQIAGACLEQTTWLRRNLAVREEEPTSTPGTKEKEGSGPTSLSTAQYSVQAQAVLAELLAPLLDVSYGSQEKERVVALLTALMYNITPYLKNHTYVYFFIDVPLDFHLLENFMCAVSSTQKFLVQQHITTSKHQANKQLNSKQRQLFLTQPTTSNVRSEFNIDLCRSLISADIPLYKLKNKVFREFLEKYTQHTIPDESTLRKTYAPSIYDETIQKIRDEIKDSSIWVSIDETPDKEAPSRVNVLKEMYPEIPLPPKPILTRWGTWLEAVEYYAEHIDSINNVLLALDSEDAVSIDTAKTVTCDISVKNDLAHIQHTFSCIIKTLKSLQNRHLSLSESFEIINNTVEQLNRGRGKVADAVRAKVDTVLSKNPGYEELQKVVAVMSGESTVKINLDLSPADIVKLNYVPVTSCDVERSFSRRRNVPSFHACSQLLASLSSYQYTRKAWRRDVFDLLLDPALFQMEGNCLPYWKTIVDNLMTHDNTTFRDLMSRVSMAQSGSLSIFSSREQEYEQRAQLLKRLAFVILCSETDQYHKYMPEIQDRKTFVRLHYRLCEYGKFNSTGLGRGRPRSTTPEVQEEILEAVNMTPSISTRRVALQVNVPHTTVWRLLKEYQLYPYHFQRVQALSPADYPARVRFCQWFLLQCGVNPNFPALVLFTDEAQFTRDGITNFHNQHVWTYENPRATVSSHHQVWFSPNMWAGIIGDQLVGPHVLVNRLTWQAYTNFPENTIPHVLEDTPLINRQHIHFLHDGAPAHFSRTARRYLDRRFPDRWIGRGGPIAWPPRSPDLNSLDFYLWGHLKSMVYSSPVPDLESFRNRIVACSEDIRNTPGVWDRVRRSMRHR</sequence>
<evidence type="ECO:0000259" key="10">
    <source>
        <dbReference type="Pfam" id="PF24597"/>
    </source>
</evidence>
<proteinExistence type="inferred from homology"/>
<evidence type="ECO:0000256" key="5">
    <source>
        <dbReference type="ARBA" id="ARBA00023034"/>
    </source>
</evidence>
<evidence type="ECO:0000256" key="8">
    <source>
        <dbReference type="SAM" id="MobiDB-lite"/>
    </source>
</evidence>
<dbReference type="PANTHER" id="PTHR14042:SF24">
    <property type="entry name" value="PROTEIN DOPEY-1 HOMOLOG"/>
    <property type="match status" value="1"/>
</dbReference>
<evidence type="ECO:0000259" key="11">
    <source>
        <dbReference type="Pfam" id="PF24598"/>
    </source>
</evidence>
<evidence type="ECO:0000256" key="6">
    <source>
        <dbReference type="ARBA" id="ARBA00023136"/>
    </source>
</evidence>
<dbReference type="Pfam" id="PF24598">
    <property type="entry name" value="DOP1_C"/>
    <property type="match status" value="1"/>
</dbReference>
<comment type="subcellular location">
    <subcellularLocation>
        <location evidence="2">Golgi apparatus membrane</location>
        <topology evidence="2">Peripheral membrane protein</topology>
    </subcellularLocation>
    <subcellularLocation>
        <location evidence="1">Nucleus</location>
    </subcellularLocation>
</comment>
<reference evidence="13 14" key="1">
    <citation type="journal article" date="2022" name="Allergy">
        <title>Genome assembly and annotation of Periplaneta americana reveal a comprehensive cockroach allergen profile.</title>
        <authorList>
            <person name="Wang L."/>
            <person name="Xiong Q."/>
            <person name="Saelim N."/>
            <person name="Wang L."/>
            <person name="Nong W."/>
            <person name="Wan A.T."/>
            <person name="Shi M."/>
            <person name="Liu X."/>
            <person name="Cao Q."/>
            <person name="Hui J.H.L."/>
            <person name="Sookrung N."/>
            <person name="Leung T.F."/>
            <person name="Tungtrongchitr A."/>
            <person name="Tsui S.K.W."/>
        </authorList>
    </citation>
    <scope>NUCLEOTIDE SEQUENCE [LARGE SCALE GENOMIC DNA]</scope>
    <source>
        <strain evidence="13">PWHHKU_190912</strain>
    </source>
</reference>
<feature type="region of interest" description="Disordered" evidence="8">
    <location>
        <begin position="1225"/>
        <end position="1260"/>
    </location>
</feature>
<gene>
    <name evidence="13" type="ORF">ANN_22883</name>
</gene>
<feature type="region of interest" description="Disordered" evidence="8">
    <location>
        <begin position="1299"/>
        <end position="1326"/>
    </location>
</feature>
<keyword evidence="6" id="KW-0472">Membrane</keyword>
<dbReference type="EMBL" id="JAJSOF020000025">
    <property type="protein sequence ID" value="KAJ4434326.1"/>
    <property type="molecule type" value="Genomic_DNA"/>
</dbReference>
<feature type="domain" description="DOP1-like C-terminal" evidence="11">
    <location>
        <begin position="2472"/>
        <end position="2587"/>
    </location>
</feature>
<evidence type="ECO:0000313" key="14">
    <source>
        <dbReference type="Proteomes" id="UP001148838"/>
    </source>
</evidence>
<dbReference type="InterPro" id="IPR056459">
    <property type="entry name" value="TPR_DOP1"/>
</dbReference>
<feature type="compositionally biased region" description="Polar residues" evidence="8">
    <location>
        <begin position="1638"/>
        <end position="1653"/>
    </location>
</feature>
<dbReference type="InterPro" id="IPR007249">
    <property type="entry name" value="DOP1_N"/>
</dbReference>
<dbReference type="InterPro" id="IPR009057">
    <property type="entry name" value="Homeodomain-like_sf"/>
</dbReference>
<dbReference type="Proteomes" id="UP001148838">
    <property type="component" value="Unassembled WGS sequence"/>
</dbReference>
<feature type="region of interest" description="Disordered" evidence="8">
    <location>
        <begin position="2064"/>
        <end position="2086"/>
    </location>
</feature>
<dbReference type="Gene3D" id="3.30.420.10">
    <property type="entry name" value="Ribonuclease H-like superfamily/Ribonuclease H"/>
    <property type="match status" value="1"/>
</dbReference>
<dbReference type="InterPro" id="IPR036397">
    <property type="entry name" value="RNaseH_sf"/>
</dbReference>
<evidence type="ECO:0000259" key="9">
    <source>
        <dbReference type="Pfam" id="PF04118"/>
    </source>
</evidence>
<keyword evidence="14" id="KW-1185">Reference proteome</keyword>
<accession>A0ABQ8SKJ2</accession>
<feature type="domain" description="DOP1-like TPR" evidence="12">
    <location>
        <begin position="1377"/>
        <end position="1770"/>
    </location>
</feature>
<evidence type="ECO:0000313" key="13">
    <source>
        <dbReference type="EMBL" id="KAJ4434326.1"/>
    </source>
</evidence>
<feature type="compositionally biased region" description="Basic residues" evidence="8">
    <location>
        <begin position="599"/>
        <end position="613"/>
    </location>
</feature>
<feature type="domain" description="DOP1 N-terminal" evidence="9">
    <location>
        <begin position="14"/>
        <end position="299"/>
    </location>
</feature>
<feature type="region of interest" description="Disordered" evidence="8">
    <location>
        <begin position="577"/>
        <end position="613"/>
    </location>
</feature>
<protein>
    <recommendedName>
        <fullName evidence="15">Protein dopey-1 homolog</fullName>
    </recommendedName>
</protein>
<evidence type="ECO:0000256" key="4">
    <source>
        <dbReference type="ARBA" id="ARBA00022927"/>
    </source>
</evidence>
<feature type="compositionally biased region" description="Basic and acidic residues" evidence="8">
    <location>
        <begin position="1230"/>
        <end position="1243"/>
    </location>
</feature>
<feature type="compositionally biased region" description="Basic and acidic residues" evidence="8">
    <location>
        <begin position="588"/>
        <end position="598"/>
    </location>
</feature>
<evidence type="ECO:0000256" key="7">
    <source>
        <dbReference type="ARBA" id="ARBA00046326"/>
    </source>
</evidence>
<evidence type="ECO:0008006" key="15">
    <source>
        <dbReference type="Google" id="ProtNLM"/>
    </source>
</evidence>
<keyword evidence="5" id="KW-0333">Golgi apparatus</keyword>
<dbReference type="SUPFAM" id="SSF46689">
    <property type="entry name" value="Homeodomain-like"/>
    <property type="match status" value="1"/>
</dbReference>
<evidence type="ECO:0000259" key="12">
    <source>
        <dbReference type="Pfam" id="PF24601"/>
    </source>
</evidence>
<dbReference type="InterPro" id="IPR056458">
    <property type="entry name" value="TPR_DOP1_M"/>
</dbReference>
<feature type="domain" description="DOP1-like middle TPR" evidence="10">
    <location>
        <begin position="326"/>
        <end position="563"/>
    </location>
</feature>
<feature type="region of interest" description="Disordered" evidence="8">
    <location>
        <begin position="1193"/>
        <end position="1213"/>
    </location>
</feature>
<comment type="caution">
    <text evidence="13">The sequence shown here is derived from an EMBL/GenBank/DDBJ whole genome shotgun (WGS) entry which is preliminary data.</text>
</comment>
<evidence type="ECO:0000256" key="3">
    <source>
        <dbReference type="ARBA" id="ARBA00022448"/>
    </source>
</evidence>
<organism evidence="13 14">
    <name type="scientific">Periplaneta americana</name>
    <name type="common">American cockroach</name>
    <name type="synonym">Blatta americana</name>
    <dbReference type="NCBI Taxonomy" id="6978"/>
    <lineage>
        <taxon>Eukaryota</taxon>
        <taxon>Metazoa</taxon>
        <taxon>Ecdysozoa</taxon>
        <taxon>Arthropoda</taxon>
        <taxon>Hexapoda</taxon>
        <taxon>Insecta</taxon>
        <taxon>Pterygota</taxon>
        <taxon>Neoptera</taxon>
        <taxon>Polyneoptera</taxon>
        <taxon>Dictyoptera</taxon>
        <taxon>Blattodea</taxon>
        <taxon>Blattoidea</taxon>
        <taxon>Blattidae</taxon>
        <taxon>Blattinae</taxon>
        <taxon>Periplaneta</taxon>
    </lineage>
</organism>